<reference evidence="1" key="1">
    <citation type="journal article" date="2014" name="Front. Microbiol.">
        <title>High frequency of phylogenetically diverse reductive dehalogenase-homologous genes in deep subseafloor sedimentary metagenomes.</title>
        <authorList>
            <person name="Kawai M."/>
            <person name="Futagami T."/>
            <person name="Toyoda A."/>
            <person name="Takaki Y."/>
            <person name="Nishi S."/>
            <person name="Hori S."/>
            <person name="Arai W."/>
            <person name="Tsubouchi T."/>
            <person name="Morono Y."/>
            <person name="Uchiyama I."/>
            <person name="Ito T."/>
            <person name="Fujiyama A."/>
            <person name="Inagaki F."/>
            <person name="Takami H."/>
        </authorList>
    </citation>
    <scope>NUCLEOTIDE SEQUENCE</scope>
    <source>
        <strain evidence="1">Expedition CK06-06</strain>
    </source>
</reference>
<dbReference type="SMART" id="SM00710">
    <property type="entry name" value="PbH1"/>
    <property type="match status" value="4"/>
</dbReference>
<name>X0VR08_9ZZZZ</name>
<dbReference type="EMBL" id="BARS01039019">
    <property type="protein sequence ID" value="GAG14908.1"/>
    <property type="molecule type" value="Genomic_DNA"/>
</dbReference>
<comment type="caution">
    <text evidence="1">The sequence shown here is derived from an EMBL/GenBank/DDBJ whole genome shotgun (WGS) entry which is preliminary data.</text>
</comment>
<dbReference type="InterPro" id="IPR012334">
    <property type="entry name" value="Pectin_lyas_fold"/>
</dbReference>
<accession>X0VR08</accession>
<protein>
    <recommendedName>
        <fullName evidence="2">Right handed beta helix domain-containing protein</fullName>
    </recommendedName>
</protein>
<gene>
    <name evidence="1" type="ORF">S01H1_59640</name>
</gene>
<feature type="non-terminal residue" evidence="1">
    <location>
        <position position="1"/>
    </location>
</feature>
<dbReference type="SUPFAM" id="SSF51126">
    <property type="entry name" value="Pectin lyase-like"/>
    <property type="match status" value="1"/>
</dbReference>
<organism evidence="1">
    <name type="scientific">marine sediment metagenome</name>
    <dbReference type="NCBI Taxonomy" id="412755"/>
    <lineage>
        <taxon>unclassified sequences</taxon>
        <taxon>metagenomes</taxon>
        <taxon>ecological metagenomes</taxon>
    </lineage>
</organism>
<dbReference type="Gene3D" id="2.160.20.10">
    <property type="entry name" value="Single-stranded right-handed beta-helix, Pectin lyase-like"/>
    <property type="match status" value="1"/>
</dbReference>
<proteinExistence type="predicted"/>
<evidence type="ECO:0008006" key="2">
    <source>
        <dbReference type="Google" id="ProtNLM"/>
    </source>
</evidence>
<sequence length="255" mass="27381">WYVDGTDGRDRYSGKSWEGAKKTIQAAIAAQRADTDSKGDVIWIAPGDYTEALTGNLTNVMVIGATCGGVPEVVSIRPSTGSAYTGNMVNAGFYGIDFRNSSGTNPDFPALCIPNMQHSIVDNCTFIGVNTNGSSKGILIGAVAEAANEHMFNSKITNCRFSTHAGRTNQFIYGIRIGNGATNQGSRQFIQSEISGNRIYTNQHGIYIDTGESNNGGSSISDNFISSNENFGRVLYGIEFIQADELTMVTDNRII</sequence>
<evidence type="ECO:0000313" key="1">
    <source>
        <dbReference type="EMBL" id="GAG14908.1"/>
    </source>
</evidence>
<dbReference type="AlphaFoldDB" id="X0VR08"/>
<feature type="non-terminal residue" evidence="1">
    <location>
        <position position="255"/>
    </location>
</feature>
<dbReference type="InterPro" id="IPR006626">
    <property type="entry name" value="PbH1"/>
</dbReference>
<dbReference type="InterPro" id="IPR011050">
    <property type="entry name" value="Pectin_lyase_fold/virulence"/>
</dbReference>